<name>A0A420FXL7_9SPHI</name>
<keyword evidence="2" id="KW-1185">Reference proteome</keyword>
<accession>A0A420FXL7</accession>
<comment type="caution">
    <text evidence="1">The sequence shown here is derived from an EMBL/GenBank/DDBJ whole genome shotgun (WGS) entry which is preliminary data.</text>
</comment>
<dbReference type="Proteomes" id="UP000286402">
    <property type="component" value="Unassembled WGS sequence"/>
</dbReference>
<protein>
    <submittedName>
        <fullName evidence="1">Uncharacterized protein</fullName>
    </submittedName>
</protein>
<organism evidence="1 2">
    <name type="scientific">Sphingobacterium siyangense</name>
    <dbReference type="NCBI Taxonomy" id="459529"/>
    <lineage>
        <taxon>Bacteria</taxon>
        <taxon>Pseudomonadati</taxon>
        <taxon>Bacteroidota</taxon>
        <taxon>Sphingobacteriia</taxon>
        <taxon>Sphingobacteriales</taxon>
        <taxon>Sphingobacteriaceae</taxon>
        <taxon>Sphingobacterium</taxon>
    </lineage>
</organism>
<evidence type="ECO:0000313" key="1">
    <source>
        <dbReference type="EMBL" id="RKF37668.1"/>
    </source>
</evidence>
<gene>
    <name evidence="1" type="ORF">BCY89_27710</name>
</gene>
<proteinExistence type="predicted"/>
<sequence length="474" mass="55134">MIKVYLDWNVMSGMKNKYFPDLTEIISNRDKFLLVYSTSHIGDIFASIKNNSAEEQNLVREDLEFISSLTDNLCLANDSKEVTLGIYDPGELLDDRISEAHLFKNLSLDSLFDSIELDNPMYGIGEVMKNMIASIPLDSAFKEAFQDPETAKTLEELFPGLKDDLTMKGFFNSFGKMLDNMNEGEGYKDLRSIVQQVGISNGHFSQDKKPFDVIDNAYKKKGMENFEAGNYFDKNKNAPDWFNDIINEYVSLDMHGFKADKIKVTDKENNTFRNTTEDAQHSAFASRCDFYVTNDDKNYHKTKAVYQKLGVSTKVLKPNEFVQYYNSFLTFNTFEEHFESIIDEYKKTDNYHEQKYENGESFGLVKLTNQYFFNFFNKLLVPYPEPNGALFILSKESPANKYIIHSWEIEGMIKLFADKFGPDIDGKCFYEVSEISTEDDWMGRTWHLNIGQINIRRIRGWFHLYFYQIENQED</sequence>
<dbReference type="EMBL" id="MCAQ01000011">
    <property type="protein sequence ID" value="RKF37668.1"/>
    <property type="molecule type" value="Genomic_DNA"/>
</dbReference>
<evidence type="ECO:0000313" key="2">
    <source>
        <dbReference type="Proteomes" id="UP000286402"/>
    </source>
</evidence>
<dbReference type="AlphaFoldDB" id="A0A420FXL7"/>
<reference evidence="1 2" key="1">
    <citation type="submission" date="2016-07" db="EMBL/GenBank/DDBJ databases">
        <title>Genome analysis of Sphingobacterium siyangense T12B17.</title>
        <authorList>
            <person name="Xu D."/>
            <person name="Su Y."/>
            <person name="Zheng S."/>
        </authorList>
    </citation>
    <scope>NUCLEOTIDE SEQUENCE [LARGE SCALE GENOMIC DNA]</scope>
    <source>
        <strain evidence="1 2">T12B17</strain>
    </source>
</reference>